<comment type="caution">
    <text evidence="2">The sequence shown here is derived from an EMBL/GenBank/DDBJ whole genome shotgun (WGS) entry which is preliminary data.</text>
</comment>
<dbReference type="Proteomes" id="UP000814176">
    <property type="component" value="Unassembled WGS sequence"/>
</dbReference>
<accession>A0ABQ8KJC5</accession>
<dbReference type="InterPro" id="IPR000073">
    <property type="entry name" value="AB_hydrolase_1"/>
</dbReference>
<reference evidence="2 3" key="1">
    <citation type="journal article" date="2021" name="Environ. Microbiol.">
        <title>Gene family expansions and transcriptome signatures uncover fungal adaptations to wood decay.</title>
        <authorList>
            <person name="Hage H."/>
            <person name="Miyauchi S."/>
            <person name="Viragh M."/>
            <person name="Drula E."/>
            <person name="Min B."/>
            <person name="Chaduli D."/>
            <person name="Navarro D."/>
            <person name="Favel A."/>
            <person name="Norest M."/>
            <person name="Lesage-Meessen L."/>
            <person name="Balint B."/>
            <person name="Merenyi Z."/>
            <person name="de Eugenio L."/>
            <person name="Morin E."/>
            <person name="Martinez A.T."/>
            <person name="Baldrian P."/>
            <person name="Stursova M."/>
            <person name="Martinez M.J."/>
            <person name="Novotny C."/>
            <person name="Magnuson J.K."/>
            <person name="Spatafora J.W."/>
            <person name="Maurice S."/>
            <person name="Pangilinan J."/>
            <person name="Andreopoulos W."/>
            <person name="LaButti K."/>
            <person name="Hundley H."/>
            <person name="Na H."/>
            <person name="Kuo A."/>
            <person name="Barry K."/>
            <person name="Lipzen A."/>
            <person name="Henrissat B."/>
            <person name="Riley R."/>
            <person name="Ahrendt S."/>
            <person name="Nagy L.G."/>
            <person name="Grigoriev I.V."/>
            <person name="Martin F."/>
            <person name="Rosso M.N."/>
        </authorList>
    </citation>
    <scope>NUCLEOTIDE SEQUENCE [LARGE SCALE GENOMIC DNA]</scope>
    <source>
        <strain evidence="2 3">CIRM-BRFM 1785</strain>
    </source>
</reference>
<dbReference type="PANTHER" id="PTHR43798:SF27">
    <property type="entry name" value="HYDROLASE ALPHA_BETA HYDROLASE FOLD FAMILY"/>
    <property type="match status" value="1"/>
</dbReference>
<feature type="domain" description="AB hydrolase-1" evidence="1">
    <location>
        <begin position="41"/>
        <end position="282"/>
    </location>
</feature>
<proteinExistence type="predicted"/>
<sequence>MQHYLRSARPLEMTSDERLLTSPDGTRIWAEAIGDPSNPAVVFIHGLACSATLFDKQFLDPVLLDRLYMVRYEMRGHGRSDTPASIEAYASVHQAEDFRAVCEAFQVWKPWVFGWSLGGTIPVDIANHLGPSYISGVIYNGGAVLSLALCVETIPESFVPLMPYVQSTDADTIARFAQRFVEGCVADPVATLPWPVKLQWMGSFAAQPPAVRAWSHDREQDETRWRAEARSWRVMLIQGAEDTHCRAAQLAAQVRDLYDDAEVYILEGVGHSPQFERPDIVNGLILNFIEKGR</sequence>
<dbReference type="Gene3D" id="3.40.50.1820">
    <property type="entry name" value="alpha/beta hydrolase"/>
    <property type="match status" value="1"/>
</dbReference>
<name>A0ABQ8KJC5_9APHY</name>
<evidence type="ECO:0000313" key="2">
    <source>
        <dbReference type="EMBL" id="KAH9838238.1"/>
    </source>
</evidence>
<evidence type="ECO:0000259" key="1">
    <source>
        <dbReference type="Pfam" id="PF12697"/>
    </source>
</evidence>
<protein>
    <submittedName>
        <fullName evidence="2">Alpha/beta-hydrolase</fullName>
    </submittedName>
</protein>
<dbReference type="PANTHER" id="PTHR43798">
    <property type="entry name" value="MONOACYLGLYCEROL LIPASE"/>
    <property type="match status" value="1"/>
</dbReference>
<dbReference type="EMBL" id="JADCUA010000007">
    <property type="protein sequence ID" value="KAH9838238.1"/>
    <property type="molecule type" value="Genomic_DNA"/>
</dbReference>
<evidence type="ECO:0000313" key="3">
    <source>
        <dbReference type="Proteomes" id="UP000814176"/>
    </source>
</evidence>
<keyword evidence="3" id="KW-1185">Reference proteome</keyword>
<dbReference type="RefSeq" id="XP_047780153.1">
    <property type="nucleotide sequence ID" value="XM_047923243.1"/>
</dbReference>
<dbReference type="Pfam" id="PF12697">
    <property type="entry name" value="Abhydrolase_6"/>
    <property type="match status" value="1"/>
</dbReference>
<dbReference type="InterPro" id="IPR050266">
    <property type="entry name" value="AB_hydrolase_sf"/>
</dbReference>
<dbReference type="GeneID" id="72003975"/>
<dbReference type="InterPro" id="IPR029058">
    <property type="entry name" value="AB_hydrolase_fold"/>
</dbReference>
<organism evidence="2 3">
    <name type="scientific">Rhodofomes roseus</name>
    <dbReference type="NCBI Taxonomy" id="34475"/>
    <lineage>
        <taxon>Eukaryota</taxon>
        <taxon>Fungi</taxon>
        <taxon>Dikarya</taxon>
        <taxon>Basidiomycota</taxon>
        <taxon>Agaricomycotina</taxon>
        <taxon>Agaricomycetes</taxon>
        <taxon>Polyporales</taxon>
        <taxon>Rhodofomes</taxon>
    </lineage>
</organism>
<dbReference type="SUPFAM" id="SSF53474">
    <property type="entry name" value="alpha/beta-Hydrolases"/>
    <property type="match status" value="1"/>
</dbReference>
<gene>
    <name evidence="2" type="ORF">C8Q71DRAFT_750128</name>
</gene>